<reference evidence="1" key="1">
    <citation type="journal article" date="2014" name="Front. Microbiol.">
        <title>High frequency of phylogenetically diverse reductive dehalogenase-homologous genes in deep subseafloor sedimentary metagenomes.</title>
        <authorList>
            <person name="Kawai M."/>
            <person name="Futagami T."/>
            <person name="Toyoda A."/>
            <person name="Takaki Y."/>
            <person name="Nishi S."/>
            <person name="Hori S."/>
            <person name="Arai W."/>
            <person name="Tsubouchi T."/>
            <person name="Morono Y."/>
            <person name="Uchiyama I."/>
            <person name="Ito T."/>
            <person name="Fujiyama A."/>
            <person name="Inagaki F."/>
            <person name="Takami H."/>
        </authorList>
    </citation>
    <scope>NUCLEOTIDE SEQUENCE</scope>
    <source>
        <strain evidence="1">Expedition CK06-06</strain>
    </source>
</reference>
<gene>
    <name evidence="1" type="ORF">S03H2_13916</name>
</gene>
<evidence type="ECO:0000313" key="1">
    <source>
        <dbReference type="EMBL" id="GAH40694.1"/>
    </source>
</evidence>
<name>X1GGF5_9ZZZZ</name>
<proteinExistence type="predicted"/>
<dbReference type="AlphaFoldDB" id="X1GGF5"/>
<feature type="non-terminal residue" evidence="1">
    <location>
        <position position="1"/>
    </location>
</feature>
<accession>X1GGF5</accession>
<dbReference type="EMBL" id="BARU01007058">
    <property type="protein sequence ID" value="GAH40694.1"/>
    <property type="molecule type" value="Genomic_DNA"/>
</dbReference>
<comment type="caution">
    <text evidence="1">The sequence shown here is derived from an EMBL/GenBank/DDBJ whole genome shotgun (WGS) entry which is preliminary data.</text>
</comment>
<sequence>SILRMNSITDFLEKYHLDSFDEALKLRGNDKITFFNDLISLLSSVCRIFDKLTTVFSLRGGQVLMSLAKLQDYEDIISKTDIMNCLNIDRREKLIHAFDVLLEQNYIKIKKKTSKFHMVKLNEQDNPDFTLFREIVQRFWTSPQEEKDKAKSWNEI</sequence>
<protein>
    <submittedName>
        <fullName evidence="1">Uncharacterized protein</fullName>
    </submittedName>
</protein>
<organism evidence="1">
    <name type="scientific">marine sediment metagenome</name>
    <dbReference type="NCBI Taxonomy" id="412755"/>
    <lineage>
        <taxon>unclassified sequences</taxon>
        <taxon>metagenomes</taxon>
        <taxon>ecological metagenomes</taxon>
    </lineage>
</organism>